<dbReference type="OrthoDB" id="9785707at2"/>
<dbReference type="InterPro" id="IPR057666">
    <property type="entry name" value="DrpA_SLOG"/>
</dbReference>
<keyword evidence="4" id="KW-1185">Reference proteome</keyword>
<name>A0A4P2VKR0_FLUSA</name>
<dbReference type="Pfam" id="PF02481">
    <property type="entry name" value="DNA_processg_A"/>
    <property type="match status" value="1"/>
</dbReference>
<protein>
    <recommendedName>
        <fullName evidence="2">Smf/DprA SLOG domain-containing protein</fullName>
    </recommendedName>
</protein>
<evidence type="ECO:0000313" key="3">
    <source>
        <dbReference type="EMBL" id="BBH53208.1"/>
    </source>
</evidence>
<evidence type="ECO:0000256" key="1">
    <source>
        <dbReference type="ARBA" id="ARBA00006525"/>
    </source>
</evidence>
<dbReference type="InterPro" id="IPR003488">
    <property type="entry name" value="DprA"/>
</dbReference>
<organism evidence="3 4">
    <name type="scientific">Fluviispira sanaruensis</name>
    <dbReference type="NCBI Taxonomy" id="2493639"/>
    <lineage>
        <taxon>Bacteria</taxon>
        <taxon>Pseudomonadati</taxon>
        <taxon>Bdellovibrionota</taxon>
        <taxon>Oligoflexia</taxon>
        <taxon>Silvanigrellales</taxon>
        <taxon>Silvanigrellaceae</taxon>
        <taxon>Fluviispira</taxon>
    </lineage>
</organism>
<evidence type="ECO:0000259" key="2">
    <source>
        <dbReference type="Pfam" id="PF02481"/>
    </source>
</evidence>
<comment type="similarity">
    <text evidence="1">Belongs to the DprA/Smf family.</text>
</comment>
<accession>A0A4P2VKR0</accession>
<dbReference type="SUPFAM" id="SSF102405">
    <property type="entry name" value="MCP/YpsA-like"/>
    <property type="match status" value="1"/>
</dbReference>
<dbReference type="AlphaFoldDB" id="A0A4P2VKR0"/>
<dbReference type="PANTHER" id="PTHR43022">
    <property type="entry name" value="PROTEIN SMF"/>
    <property type="match status" value="1"/>
</dbReference>
<evidence type="ECO:0000313" key="4">
    <source>
        <dbReference type="Proteomes" id="UP000291236"/>
    </source>
</evidence>
<reference evidence="3 4" key="1">
    <citation type="submission" date="2018-12" db="EMBL/GenBank/DDBJ databases">
        <title>Rubrispira sanarue gen. nov., sp., nov., a member of the order Silvanigrellales, isolated from a brackish lake in Hamamatsu Japan.</title>
        <authorList>
            <person name="Maejima Y."/>
            <person name="Iino T."/>
            <person name="Muraguchi Y."/>
            <person name="Fukuda K."/>
            <person name="Nojiri H."/>
            <person name="Ohkuma M."/>
            <person name="Moriuchi R."/>
            <person name="Dohra H."/>
            <person name="Kimbara K."/>
            <person name="Shintani M."/>
        </authorList>
    </citation>
    <scope>NUCLEOTIDE SEQUENCE [LARGE SCALE GENOMIC DNA]</scope>
    <source>
        <strain evidence="3 4">RF1110005</strain>
    </source>
</reference>
<dbReference type="Gene3D" id="3.40.50.450">
    <property type="match status" value="1"/>
</dbReference>
<gene>
    <name evidence="3" type="ORF">JCM31447_16510</name>
</gene>
<dbReference type="PANTHER" id="PTHR43022:SF1">
    <property type="entry name" value="PROTEIN SMF"/>
    <property type="match status" value="1"/>
</dbReference>
<dbReference type="RefSeq" id="WP_130608598.1">
    <property type="nucleotide sequence ID" value="NZ_AP019368.1"/>
</dbReference>
<dbReference type="GO" id="GO:0009294">
    <property type="term" value="P:DNA-mediated transformation"/>
    <property type="evidence" value="ECO:0007669"/>
    <property type="project" value="InterPro"/>
</dbReference>
<dbReference type="KEGG" id="sbf:JCM31447_16510"/>
<dbReference type="EMBL" id="AP019368">
    <property type="protein sequence ID" value="BBH53208.1"/>
    <property type="molecule type" value="Genomic_DNA"/>
</dbReference>
<sequence>MEKISAKKAIGSQELWLLQVNLSPLERAQALDFLLNKSIPIDFTSLVSHCCASIEKQKKLIQNYQLLTHISSAAEPKLLTRAQFESALSKKIPHPNLLALQYLGNPKILNKPKIAIIGSRRPTLYGREQAYRFAKELALAGCTIISGGAIGIDTTAQAVGLQYGKSCCVLGNGLINPYPPSNTQLFLNLKKSPHGLILSEFCLNESAQKWNFPQRNITIASMADFVLVVEATLTSGSLITAHAACELGIDVGALPGSIDSINSVGCHELIKNGAFCIQKPEDILQRIKINV</sequence>
<feature type="domain" description="Smf/DprA SLOG" evidence="2">
    <location>
        <begin position="91"/>
        <end position="287"/>
    </location>
</feature>
<dbReference type="Proteomes" id="UP000291236">
    <property type="component" value="Chromosome"/>
</dbReference>
<proteinExistence type="inferred from homology"/>